<dbReference type="Gene3D" id="3.40.50.720">
    <property type="entry name" value="NAD(P)-binding Rossmann-like Domain"/>
    <property type="match status" value="1"/>
</dbReference>
<dbReference type="InterPro" id="IPR008030">
    <property type="entry name" value="NmrA-like"/>
</dbReference>
<keyword evidence="3" id="KW-1185">Reference proteome</keyword>
<proteinExistence type="predicted"/>
<sequence>MRYIVTGVDGQLASRVAETVLAEVDGRNLTFTCMKKDRIPQDTVQRWENAGVNIFEINYDDIPSMERAFQDGDRIYIVSGLEVGRRVQQHKNAIDTAIKAGISHITYSSFIGATDPNYAHVFVTPDHTATENYLKSTGIAYNAMRNNLYLENYLTMYVMLALMSDNKWLSTAGEGRATLVHKDDCARAAAAALLGKGKDNQAYNIVGSESVSVRDLCNLIKEVSGRDLEYTPVNAEQYYKHLEKLHIPREITGDFSRSPVPFCGDDLVTTDASIKEGLLNVQSGAIEALTGQKPKTARDIVGKYKYIWENNIQNWRDMK</sequence>
<dbReference type="PANTHER" id="PTHR47129">
    <property type="entry name" value="QUINONE OXIDOREDUCTASE 2"/>
    <property type="match status" value="1"/>
</dbReference>
<protein>
    <submittedName>
        <fullName evidence="2">NmrA family transcriptional regulator</fullName>
    </submittedName>
</protein>
<feature type="domain" description="NmrA-like" evidence="1">
    <location>
        <begin position="4"/>
        <end position="255"/>
    </location>
</feature>
<reference evidence="2 3" key="1">
    <citation type="submission" date="2014-08" db="EMBL/GenBank/DDBJ databases">
        <title>Comparative genomics of the Paenibacillus odorifer group.</title>
        <authorList>
            <person name="den Bakker H.C."/>
            <person name="Tsai Y.-C."/>
            <person name="Martin N."/>
            <person name="Korlach J."/>
            <person name="Wiedmann M."/>
        </authorList>
    </citation>
    <scope>NUCLEOTIDE SEQUENCE [LARGE SCALE GENOMIC DNA]</scope>
    <source>
        <strain evidence="2 3">DSM 15220</strain>
    </source>
</reference>
<dbReference type="KEGG" id="pgm:PGRAT_01030"/>
<evidence type="ECO:0000313" key="3">
    <source>
        <dbReference type="Proteomes" id="UP000029500"/>
    </source>
</evidence>
<gene>
    <name evidence="2" type="ORF">PGRAT_01030</name>
</gene>
<organism evidence="2 3">
    <name type="scientific">Paenibacillus graminis</name>
    <dbReference type="NCBI Taxonomy" id="189425"/>
    <lineage>
        <taxon>Bacteria</taxon>
        <taxon>Bacillati</taxon>
        <taxon>Bacillota</taxon>
        <taxon>Bacilli</taxon>
        <taxon>Bacillales</taxon>
        <taxon>Paenibacillaceae</taxon>
        <taxon>Paenibacillus</taxon>
    </lineage>
</organism>
<dbReference type="InterPro" id="IPR052718">
    <property type="entry name" value="NmrA-type_oxidoreductase"/>
</dbReference>
<dbReference type="Gene3D" id="3.90.25.10">
    <property type="entry name" value="UDP-galactose 4-epimerase, domain 1"/>
    <property type="match status" value="1"/>
</dbReference>
<accession>A0A089LZU1</accession>
<dbReference type="HOGENOM" id="CLU_007383_10_1_9"/>
<dbReference type="SUPFAM" id="SSF51735">
    <property type="entry name" value="NAD(P)-binding Rossmann-fold domains"/>
    <property type="match status" value="1"/>
</dbReference>
<evidence type="ECO:0000313" key="2">
    <source>
        <dbReference type="EMBL" id="AIQ66392.1"/>
    </source>
</evidence>
<dbReference type="PANTHER" id="PTHR47129:SF1">
    <property type="entry name" value="NMRA-LIKE DOMAIN-CONTAINING PROTEIN"/>
    <property type="match status" value="1"/>
</dbReference>
<dbReference type="EMBL" id="CP009287">
    <property type="protein sequence ID" value="AIQ66392.1"/>
    <property type="molecule type" value="Genomic_DNA"/>
</dbReference>
<dbReference type="AlphaFoldDB" id="A0A089LZU1"/>
<dbReference type="Proteomes" id="UP000029500">
    <property type="component" value="Chromosome"/>
</dbReference>
<dbReference type="RefSeq" id="WP_025705144.1">
    <property type="nucleotide sequence ID" value="NZ_CP009287.1"/>
</dbReference>
<dbReference type="InterPro" id="IPR036291">
    <property type="entry name" value="NAD(P)-bd_dom_sf"/>
</dbReference>
<name>A0A089LZU1_9BACL</name>
<dbReference type="OrthoDB" id="152510at2"/>
<dbReference type="Pfam" id="PF05368">
    <property type="entry name" value="NmrA"/>
    <property type="match status" value="1"/>
</dbReference>
<dbReference type="eggNOG" id="COG0702">
    <property type="taxonomic scope" value="Bacteria"/>
</dbReference>
<dbReference type="STRING" id="189425.PGRAT_01030"/>
<evidence type="ECO:0000259" key="1">
    <source>
        <dbReference type="Pfam" id="PF05368"/>
    </source>
</evidence>